<reference evidence="1" key="1">
    <citation type="submission" date="2023-08" db="EMBL/GenBank/DDBJ databases">
        <title>A de novo genome assembly of Solanum verrucosum Schlechtendal, a Mexican diploid species geographically isolated from the other diploid A-genome species in potato relatives.</title>
        <authorList>
            <person name="Hosaka K."/>
        </authorList>
    </citation>
    <scope>NUCLEOTIDE SEQUENCE</scope>
    <source>
        <tissue evidence="1">Young leaves</tissue>
    </source>
</reference>
<dbReference type="AlphaFoldDB" id="A0AAF0UYB1"/>
<sequence length="57" mass="6645">MFGFEGDLSIAFHPQTDGYHSRIQMAPYEALFVRRCRSPIGWFEVGEVWLIGLYLVH</sequence>
<gene>
    <name evidence="1" type="ORF">MTR67_048367</name>
</gene>
<dbReference type="Proteomes" id="UP001234989">
    <property type="component" value="Chromosome 11"/>
</dbReference>
<accession>A0AAF0UYB1</accession>
<protein>
    <submittedName>
        <fullName evidence="1">Uncharacterized protein</fullName>
    </submittedName>
</protein>
<evidence type="ECO:0000313" key="1">
    <source>
        <dbReference type="EMBL" id="WMV54982.1"/>
    </source>
</evidence>
<evidence type="ECO:0000313" key="2">
    <source>
        <dbReference type="Proteomes" id="UP001234989"/>
    </source>
</evidence>
<keyword evidence="2" id="KW-1185">Reference proteome</keyword>
<proteinExistence type="predicted"/>
<name>A0AAF0UYB1_SOLVR</name>
<organism evidence="1 2">
    <name type="scientific">Solanum verrucosum</name>
    <dbReference type="NCBI Taxonomy" id="315347"/>
    <lineage>
        <taxon>Eukaryota</taxon>
        <taxon>Viridiplantae</taxon>
        <taxon>Streptophyta</taxon>
        <taxon>Embryophyta</taxon>
        <taxon>Tracheophyta</taxon>
        <taxon>Spermatophyta</taxon>
        <taxon>Magnoliopsida</taxon>
        <taxon>eudicotyledons</taxon>
        <taxon>Gunneridae</taxon>
        <taxon>Pentapetalae</taxon>
        <taxon>asterids</taxon>
        <taxon>lamiids</taxon>
        <taxon>Solanales</taxon>
        <taxon>Solanaceae</taxon>
        <taxon>Solanoideae</taxon>
        <taxon>Solaneae</taxon>
        <taxon>Solanum</taxon>
    </lineage>
</organism>
<dbReference type="EMBL" id="CP133622">
    <property type="protein sequence ID" value="WMV54982.1"/>
    <property type="molecule type" value="Genomic_DNA"/>
</dbReference>